<dbReference type="GO" id="GO:0000387">
    <property type="term" value="P:spliceosomal snRNP assembly"/>
    <property type="evidence" value="ECO:0007669"/>
    <property type="project" value="TreeGrafter"/>
</dbReference>
<evidence type="ECO:0000313" key="1">
    <source>
        <dbReference type="Proteomes" id="UP000694920"/>
    </source>
</evidence>
<evidence type="ECO:0000313" key="4">
    <source>
        <dbReference type="RefSeq" id="XP_024943584.1"/>
    </source>
</evidence>
<name>A0AAJ7FNW7_CEPCN</name>
<dbReference type="AlphaFoldDB" id="A0AAJ7FNW7"/>
<evidence type="ECO:0000313" key="2">
    <source>
        <dbReference type="RefSeq" id="XP_015601018.1"/>
    </source>
</evidence>
<dbReference type="GO" id="GO:0034719">
    <property type="term" value="C:SMN-Sm protein complex"/>
    <property type="evidence" value="ECO:0007669"/>
    <property type="project" value="InterPro"/>
</dbReference>
<dbReference type="Pfam" id="PF11095">
    <property type="entry name" value="Gemin7"/>
    <property type="match status" value="1"/>
</dbReference>
<dbReference type="PANTHER" id="PTHR14679">
    <property type="entry name" value="GEM-ASSOCIATED PROTEIN 7"/>
    <property type="match status" value="1"/>
</dbReference>
<dbReference type="RefSeq" id="XP_024943584.1">
    <property type="nucleotide sequence ID" value="XM_025087816.1"/>
</dbReference>
<sequence>MTNKPEESMISELAVEKHDFATTEKQDARAFLRERFLRVVTGIVGKRAEFHLFEDSHVTGEFRGCDVDCLEIYVRNLETPLGKVPEAILRTTDVIHFDFEEMILKKE</sequence>
<dbReference type="KEGG" id="ccin:107270481"/>
<dbReference type="PANTHER" id="PTHR14679:SF1">
    <property type="entry name" value="GEM-ASSOCIATED PROTEIN 7"/>
    <property type="match status" value="1"/>
</dbReference>
<dbReference type="CDD" id="cd11677">
    <property type="entry name" value="Gemin7"/>
    <property type="match status" value="1"/>
</dbReference>
<reference evidence="2 3" key="1">
    <citation type="submission" date="2025-04" db="UniProtKB">
        <authorList>
            <consortium name="RefSeq"/>
        </authorList>
    </citation>
    <scope>IDENTIFICATION</scope>
</reference>
<dbReference type="RefSeq" id="XP_015601019.1">
    <property type="nucleotide sequence ID" value="XM_015745533.2"/>
</dbReference>
<dbReference type="GeneID" id="107270481"/>
<evidence type="ECO:0000313" key="3">
    <source>
        <dbReference type="RefSeq" id="XP_015601019.1"/>
    </source>
</evidence>
<keyword evidence="1" id="KW-1185">Reference proteome</keyword>
<dbReference type="RefSeq" id="XP_015601018.1">
    <property type="nucleotide sequence ID" value="XM_015745532.2"/>
</dbReference>
<protein>
    <submittedName>
        <fullName evidence="2 3">Gem-associated protein 7-like</fullName>
    </submittedName>
</protein>
<proteinExistence type="predicted"/>
<gene>
    <name evidence="2 3 4" type="primary">LOC107270481</name>
</gene>
<dbReference type="Gene3D" id="2.30.30.100">
    <property type="match status" value="1"/>
</dbReference>
<dbReference type="InterPro" id="IPR020338">
    <property type="entry name" value="SMN_gemin7"/>
</dbReference>
<organism evidence="1 2">
    <name type="scientific">Cephus cinctus</name>
    <name type="common">Wheat stem sawfly</name>
    <dbReference type="NCBI Taxonomy" id="211228"/>
    <lineage>
        <taxon>Eukaryota</taxon>
        <taxon>Metazoa</taxon>
        <taxon>Ecdysozoa</taxon>
        <taxon>Arthropoda</taxon>
        <taxon>Hexapoda</taxon>
        <taxon>Insecta</taxon>
        <taxon>Pterygota</taxon>
        <taxon>Neoptera</taxon>
        <taxon>Endopterygota</taxon>
        <taxon>Hymenoptera</taxon>
        <taxon>Cephoidea</taxon>
        <taxon>Cephidae</taxon>
        <taxon>Cephus</taxon>
    </lineage>
</organism>
<dbReference type="Proteomes" id="UP000694920">
    <property type="component" value="Unplaced"/>
</dbReference>
<accession>A0AAJ7FNW7</accession>